<dbReference type="Proteomes" id="UP000290932">
    <property type="component" value="Unassembled WGS sequence"/>
</dbReference>
<keyword evidence="2" id="KW-1185">Reference proteome</keyword>
<dbReference type="RefSeq" id="WP_128694124.1">
    <property type="nucleotide sequence ID" value="NZ_LHQS01000002.1"/>
</dbReference>
<comment type="caution">
    <text evidence="1">The sequence shown here is derived from an EMBL/GenBank/DDBJ whole genome shotgun (WGS) entry which is preliminary data.</text>
</comment>
<dbReference type="EMBL" id="LHQS01000002">
    <property type="protein sequence ID" value="RXE56350.1"/>
    <property type="molecule type" value="Genomic_DNA"/>
</dbReference>
<accession>A0A498H2M5</accession>
<name>A0A498H2M5_9EURY</name>
<organism evidence="1 2">
    <name type="scientific">Methanoculleus taiwanensis</name>
    <dbReference type="NCBI Taxonomy" id="1550565"/>
    <lineage>
        <taxon>Archaea</taxon>
        <taxon>Methanobacteriati</taxon>
        <taxon>Methanobacteriota</taxon>
        <taxon>Stenosarchaea group</taxon>
        <taxon>Methanomicrobia</taxon>
        <taxon>Methanomicrobiales</taxon>
        <taxon>Methanomicrobiaceae</taxon>
        <taxon>Methanoculleus</taxon>
    </lineage>
</organism>
<dbReference type="AlphaFoldDB" id="A0A498H2M5"/>
<sequence>MAVAGHKGVFPVLRERLGAASIGIFGQTAGESSRLRITALCRSFRVGELDRPAHVAIYTLSATTPQCKNTDPVGSFTIHRLQAEYRF</sequence>
<gene>
    <name evidence="1" type="ORF">ABH15_09595</name>
</gene>
<evidence type="ECO:0000313" key="1">
    <source>
        <dbReference type="EMBL" id="RXE56350.1"/>
    </source>
</evidence>
<reference evidence="1 2" key="1">
    <citation type="journal article" date="2015" name="Int. J. Syst. Evol. Microbiol.">
        <title>Methanoculleus taiwanensis sp. nov., a methanogen isolated from deep marine sediment at the deformation front area near Taiwan.</title>
        <authorList>
            <person name="Weng C.Y."/>
            <person name="Chen S.C."/>
            <person name="Lai M.C."/>
            <person name="Wu S.Y."/>
            <person name="Lin S."/>
            <person name="Yang T.F."/>
            <person name="Chen P.C."/>
        </authorList>
    </citation>
    <scope>NUCLEOTIDE SEQUENCE [LARGE SCALE GENOMIC DNA]</scope>
    <source>
        <strain evidence="1 2">CYW4</strain>
    </source>
</reference>
<protein>
    <submittedName>
        <fullName evidence="1">Uncharacterized protein</fullName>
    </submittedName>
</protein>
<proteinExistence type="predicted"/>
<evidence type="ECO:0000313" key="2">
    <source>
        <dbReference type="Proteomes" id="UP000290932"/>
    </source>
</evidence>